<accession>A0A4R2J0K6</accession>
<dbReference type="InterPro" id="IPR036648">
    <property type="entry name" value="CN_Hdrase_a/SCN_Hdrase_g_sf"/>
</dbReference>
<keyword evidence="2" id="KW-1185">Reference proteome</keyword>
<evidence type="ECO:0000313" key="1">
    <source>
        <dbReference type="EMBL" id="TCO50248.1"/>
    </source>
</evidence>
<comment type="caution">
    <text evidence="1">The sequence shown here is derived from an EMBL/GenBank/DDBJ whole genome shotgun (WGS) entry which is preliminary data.</text>
</comment>
<dbReference type="GO" id="GO:0046914">
    <property type="term" value="F:transition metal ion binding"/>
    <property type="evidence" value="ECO:0007669"/>
    <property type="project" value="InterPro"/>
</dbReference>
<dbReference type="GO" id="GO:0003824">
    <property type="term" value="F:catalytic activity"/>
    <property type="evidence" value="ECO:0007669"/>
    <property type="project" value="InterPro"/>
</dbReference>
<evidence type="ECO:0000313" key="2">
    <source>
        <dbReference type="Proteomes" id="UP000295573"/>
    </source>
</evidence>
<dbReference type="Gene3D" id="3.90.330.10">
    <property type="entry name" value="Nitrile hydratase alpha /Thiocyanate hydrolase gamma"/>
    <property type="match status" value="1"/>
</dbReference>
<dbReference type="EMBL" id="SLWR01000002">
    <property type="protein sequence ID" value="TCO50248.1"/>
    <property type="molecule type" value="Genomic_DNA"/>
</dbReference>
<gene>
    <name evidence="1" type="ORF">EV646_102322</name>
</gene>
<name>A0A4R2J0K6_9ACTN</name>
<organism evidence="1 2">
    <name type="scientific">Kribbella antiqua</name>
    <dbReference type="NCBI Taxonomy" id="2512217"/>
    <lineage>
        <taxon>Bacteria</taxon>
        <taxon>Bacillati</taxon>
        <taxon>Actinomycetota</taxon>
        <taxon>Actinomycetes</taxon>
        <taxon>Propionibacteriales</taxon>
        <taxon>Kribbellaceae</taxon>
        <taxon>Kribbella</taxon>
    </lineage>
</organism>
<protein>
    <submittedName>
        <fullName evidence="1">Uncharacterized protein</fullName>
    </submittedName>
</protein>
<reference evidence="1 2" key="1">
    <citation type="journal article" date="2015" name="Stand. Genomic Sci.">
        <title>Genomic Encyclopedia of Bacterial and Archaeal Type Strains, Phase III: the genomes of soil and plant-associated and newly described type strains.</title>
        <authorList>
            <person name="Whitman W.B."/>
            <person name="Woyke T."/>
            <person name="Klenk H.P."/>
            <person name="Zhou Y."/>
            <person name="Lilburn T.G."/>
            <person name="Beck B.J."/>
            <person name="De Vos P."/>
            <person name="Vandamme P."/>
            <person name="Eisen J.A."/>
            <person name="Garrity G."/>
            <person name="Hugenholtz P."/>
            <person name="Kyrpides N.C."/>
        </authorList>
    </citation>
    <scope>NUCLEOTIDE SEQUENCE [LARGE SCALE GENOMIC DNA]</scope>
    <source>
        <strain evidence="1 2">VKM Ac-2541</strain>
    </source>
</reference>
<dbReference type="SUPFAM" id="SSF56209">
    <property type="entry name" value="Nitrile hydratase alpha chain"/>
    <property type="match status" value="1"/>
</dbReference>
<dbReference type="AlphaFoldDB" id="A0A4R2J0K6"/>
<dbReference type="Proteomes" id="UP000295573">
    <property type="component" value="Unassembled WGS sequence"/>
</dbReference>
<proteinExistence type="predicted"/>
<sequence length="105" mass="11190">MPDDVVTVRLRLAQLVAQAETDEEFRQRLADDPAAVLAENDIPDGAVDEYSQAIQGVRSSAESFEAADDDPTSCIHTAGCNDFTCIATICGPTCFVTIKIDAPDA</sequence>
<dbReference type="RefSeq" id="WP_132145459.1">
    <property type="nucleotide sequence ID" value="NZ_SLWR01000002.1"/>
</dbReference>
<dbReference type="OrthoDB" id="9935661at2"/>